<dbReference type="OrthoDB" id="594021at2"/>
<comment type="caution">
    <text evidence="1">The sequence shown here is derived from an EMBL/GenBank/DDBJ whole genome shotgun (WGS) entry which is preliminary data.</text>
</comment>
<dbReference type="Proteomes" id="UP000237749">
    <property type="component" value="Unassembled WGS sequence"/>
</dbReference>
<keyword evidence="2" id="KW-1185">Reference proteome</keyword>
<sequence length="328" mass="36255">MQNYMVLDAGTLQTPYGILGGVDSFLCHPNGELSGVTLSEKNMIVTQAGELIPAYTENGRRKKKPSVEFDRQGMVVSVALEEQQEVLTPIGELPVELIKFYPTGELHRIFILDGQISGFWTEEDERELNISLTFDLGFTEFRAMINGLCFYKSGDIKSITLFPGERAAIRTPMGMVETKVGLSLYESGNLKSVEPAEPVLVSTPIGRITAYDPDQIGINADSNSLSFTESGEIKSLITCDHSIYVQTEEAVMRKYSPHIKPHPLYDEVLTVSGIKVEFLPESGEVLIENDRYELESCGFTIEPFARPGMHCSPSDCANCSLCNKSMAE</sequence>
<accession>A0A2S6HWK9</accession>
<dbReference type="EMBL" id="PTJA01000002">
    <property type="protein sequence ID" value="PPK82394.1"/>
    <property type="molecule type" value="Genomic_DNA"/>
</dbReference>
<name>A0A2S6HWK9_9FIRM</name>
<organism evidence="1 2">
    <name type="scientific">Lacrimispora xylanisolvens</name>
    <dbReference type="NCBI Taxonomy" id="384636"/>
    <lineage>
        <taxon>Bacteria</taxon>
        <taxon>Bacillati</taxon>
        <taxon>Bacillota</taxon>
        <taxon>Clostridia</taxon>
        <taxon>Lachnospirales</taxon>
        <taxon>Lachnospiraceae</taxon>
        <taxon>Lacrimispora</taxon>
    </lineage>
</organism>
<gene>
    <name evidence="1" type="ORF">BXY41_10282</name>
</gene>
<evidence type="ECO:0000313" key="2">
    <source>
        <dbReference type="Proteomes" id="UP000237749"/>
    </source>
</evidence>
<reference evidence="1 2" key="1">
    <citation type="submission" date="2018-02" db="EMBL/GenBank/DDBJ databases">
        <title>Genomic Encyclopedia of Archaeal and Bacterial Type Strains, Phase II (KMG-II): from individual species to whole genera.</title>
        <authorList>
            <person name="Goeker M."/>
        </authorList>
    </citation>
    <scope>NUCLEOTIDE SEQUENCE [LARGE SCALE GENOMIC DNA]</scope>
    <source>
        <strain evidence="1 2">DSM 3808</strain>
    </source>
</reference>
<dbReference type="RefSeq" id="WP_104434815.1">
    <property type="nucleotide sequence ID" value="NZ_PTJA01000002.1"/>
</dbReference>
<dbReference type="AlphaFoldDB" id="A0A2S6HWK9"/>
<protein>
    <submittedName>
        <fullName evidence="1">Uncharacterized protein</fullName>
    </submittedName>
</protein>
<proteinExistence type="predicted"/>
<evidence type="ECO:0000313" key="1">
    <source>
        <dbReference type="EMBL" id="PPK82394.1"/>
    </source>
</evidence>